<organism evidence="1 2">
    <name type="scientific">Persea americana</name>
    <name type="common">Avocado</name>
    <dbReference type="NCBI Taxonomy" id="3435"/>
    <lineage>
        <taxon>Eukaryota</taxon>
        <taxon>Viridiplantae</taxon>
        <taxon>Streptophyta</taxon>
        <taxon>Embryophyta</taxon>
        <taxon>Tracheophyta</taxon>
        <taxon>Spermatophyta</taxon>
        <taxon>Magnoliopsida</taxon>
        <taxon>Magnoliidae</taxon>
        <taxon>Laurales</taxon>
        <taxon>Lauraceae</taxon>
        <taxon>Persea</taxon>
    </lineage>
</organism>
<comment type="caution">
    <text evidence="1">The sequence shown here is derived from an EMBL/GenBank/DDBJ whole genome shotgun (WGS) entry which is preliminary data.</text>
</comment>
<gene>
    <name evidence="1" type="ORF">MRB53_024207</name>
</gene>
<accession>A0ACC2LCX4</accession>
<evidence type="ECO:0000313" key="2">
    <source>
        <dbReference type="Proteomes" id="UP001234297"/>
    </source>
</evidence>
<protein>
    <submittedName>
        <fullName evidence="1">Uncharacterized protein</fullName>
    </submittedName>
</protein>
<evidence type="ECO:0000313" key="1">
    <source>
        <dbReference type="EMBL" id="KAJ8630884.1"/>
    </source>
</evidence>
<name>A0ACC2LCX4_PERAE</name>
<proteinExistence type="predicted"/>
<dbReference type="Proteomes" id="UP001234297">
    <property type="component" value="Chromosome 7"/>
</dbReference>
<reference evidence="1 2" key="1">
    <citation type="journal article" date="2022" name="Hortic Res">
        <title>A haplotype resolved chromosomal level avocado genome allows analysis of novel avocado genes.</title>
        <authorList>
            <person name="Nath O."/>
            <person name="Fletcher S.J."/>
            <person name="Hayward A."/>
            <person name="Shaw L.M."/>
            <person name="Masouleh A.K."/>
            <person name="Furtado A."/>
            <person name="Henry R.J."/>
            <person name="Mitter N."/>
        </authorList>
    </citation>
    <scope>NUCLEOTIDE SEQUENCE [LARGE SCALE GENOMIC DNA]</scope>
    <source>
        <strain evidence="2">cv. Hass</strain>
    </source>
</reference>
<dbReference type="EMBL" id="CM056815">
    <property type="protein sequence ID" value="KAJ8630884.1"/>
    <property type="molecule type" value="Genomic_DNA"/>
</dbReference>
<keyword evidence="2" id="KW-1185">Reference proteome</keyword>
<sequence>MILTLPGFKKEYLRVYLDNNRNLKLSGERPLDNNRSSRFYKEVQIPENFNVNDICASFEHGTLYISIPKTIPSIGVIEKTTPTKESHPSQSTSKTPDSEKDPTDAHMKPTNSITIGCSYEDFEPSSEWKSEAGSDTGSDTLILALPGFKKEYLRVNLDNNHNLKISGERPHSNNRSSRFYKEVQISANFNENDLRTRFEQGTLYISMPKTIPSEGVNEQTTTTKESPPSQSTSKKPASEKDPTDAHLKPTNSITAGCSYEDFEPSSEWKSEADPIL</sequence>